<dbReference type="EMBL" id="JAATWM020000002">
    <property type="protein sequence ID" value="KAF9881773.1"/>
    <property type="molecule type" value="Genomic_DNA"/>
</dbReference>
<feature type="region of interest" description="Disordered" evidence="1">
    <location>
        <begin position="55"/>
        <end position="98"/>
    </location>
</feature>
<dbReference type="GeneID" id="62156713"/>
<feature type="transmembrane region" description="Helical" evidence="2">
    <location>
        <begin position="173"/>
        <end position="191"/>
    </location>
</feature>
<reference evidence="3" key="1">
    <citation type="submission" date="2020-03" db="EMBL/GenBank/DDBJ databases">
        <authorList>
            <person name="He L."/>
        </authorList>
    </citation>
    <scope>NUCLEOTIDE SEQUENCE</scope>
    <source>
        <strain evidence="3">CkLH20</strain>
    </source>
</reference>
<keyword evidence="4" id="KW-1185">Reference proteome</keyword>
<keyword evidence="2" id="KW-0812">Transmembrane</keyword>
<evidence type="ECO:0000256" key="1">
    <source>
        <dbReference type="SAM" id="MobiDB-lite"/>
    </source>
</evidence>
<dbReference type="AlphaFoldDB" id="A0A9P6LQ12"/>
<comment type="caution">
    <text evidence="3">The sequence shown here is derived from an EMBL/GenBank/DDBJ whole genome shotgun (WGS) entry which is preliminary data.</text>
</comment>
<feature type="transmembrane region" description="Helical" evidence="2">
    <location>
        <begin position="139"/>
        <end position="161"/>
    </location>
</feature>
<reference evidence="3" key="2">
    <citation type="submission" date="2020-11" db="EMBL/GenBank/DDBJ databases">
        <title>Whole genome sequencing of Colletotrichum sp.</title>
        <authorList>
            <person name="Li H."/>
        </authorList>
    </citation>
    <scope>NUCLEOTIDE SEQUENCE</scope>
    <source>
        <strain evidence="3">CkLH20</strain>
    </source>
</reference>
<sequence>MESPHHMGIRELNVSNWHAHNGLNTFNHAVPAIKSSAAFFTFLRANLVLNPSAMSSNPSTPVLQPTFGGASPPSRTSSHSHKHRPSSPSPLANSQSLDPVDDGDIPPLSLEILSSRDDKAAALHLIADSIAQQRQSASFALVTHPVPLAALLLALAAAYQFAYAPATGDLGTTLTLCSGIIMTYLLSIRYLTSGYIPLAESVSWSFLRPSATSTSPSEEDLVLGTRFGGEIIAALVLRLEPPVPVAVSGATGRRRNKASFRGGKGLIRAWTTRLRFRGKGVGTDLLHEAVRITRERCGRDAEVGFAMEHANSQMVLPEFFNGVFRKRERWAAKTLDGVLAEREMSKKKR</sequence>
<accession>A0A9P6LQ12</accession>
<proteinExistence type="predicted"/>
<evidence type="ECO:0000256" key="2">
    <source>
        <dbReference type="SAM" id="Phobius"/>
    </source>
</evidence>
<keyword evidence="2" id="KW-1133">Transmembrane helix</keyword>
<organism evidence="3 4">
    <name type="scientific">Colletotrichum karsti</name>
    <dbReference type="NCBI Taxonomy" id="1095194"/>
    <lineage>
        <taxon>Eukaryota</taxon>
        <taxon>Fungi</taxon>
        <taxon>Dikarya</taxon>
        <taxon>Ascomycota</taxon>
        <taxon>Pezizomycotina</taxon>
        <taxon>Sordariomycetes</taxon>
        <taxon>Hypocreomycetidae</taxon>
        <taxon>Glomerellales</taxon>
        <taxon>Glomerellaceae</taxon>
        <taxon>Colletotrichum</taxon>
        <taxon>Colletotrichum boninense species complex</taxon>
    </lineage>
</organism>
<name>A0A9P6LQ12_9PEZI</name>
<keyword evidence="2" id="KW-0472">Membrane</keyword>
<protein>
    <submittedName>
        <fullName evidence="3">Acetyltransferase</fullName>
    </submittedName>
</protein>
<gene>
    <name evidence="3" type="ORF">CkaCkLH20_00919</name>
</gene>
<dbReference type="Proteomes" id="UP000781932">
    <property type="component" value="Unassembled WGS sequence"/>
</dbReference>
<dbReference type="RefSeq" id="XP_038751234.1">
    <property type="nucleotide sequence ID" value="XM_038883639.1"/>
</dbReference>
<evidence type="ECO:0000313" key="4">
    <source>
        <dbReference type="Proteomes" id="UP000781932"/>
    </source>
</evidence>
<evidence type="ECO:0000313" key="3">
    <source>
        <dbReference type="EMBL" id="KAF9881773.1"/>
    </source>
</evidence>
<dbReference type="OrthoDB" id="5343688at2759"/>